<dbReference type="CDD" id="cd00067">
    <property type="entry name" value="GAL4"/>
    <property type="match status" value="1"/>
</dbReference>
<proteinExistence type="predicted"/>
<dbReference type="Proteomes" id="UP000663193">
    <property type="component" value="Chromosome 3"/>
</dbReference>
<dbReference type="InterPro" id="IPR001138">
    <property type="entry name" value="Zn2Cys6_DnaBD"/>
</dbReference>
<feature type="compositionally biased region" description="Low complexity" evidence="2">
    <location>
        <begin position="96"/>
        <end position="107"/>
    </location>
</feature>
<dbReference type="SUPFAM" id="SSF57701">
    <property type="entry name" value="Zn2/Cys6 DNA-binding domain"/>
    <property type="match status" value="1"/>
</dbReference>
<dbReference type="AlphaFoldDB" id="A0A7U2HZF5"/>
<feature type="non-terminal residue" evidence="4">
    <location>
        <position position="1"/>
    </location>
</feature>
<dbReference type="PROSITE" id="PS00463">
    <property type="entry name" value="ZN2_CY6_FUNGAL_1"/>
    <property type="match status" value="1"/>
</dbReference>
<dbReference type="PANTHER" id="PTHR31668:SF24">
    <property type="entry name" value="TRANSCRIPTION FACTOR, PUTATIVE-RELATED"/>
    <property type="match status" value="1"/>
</dbReference>
<dbReference type="OrthoDB" id="2740448at2759"/>
<dbReference type="Gene3D" id="4.10.240.10">
    <property type="entry name" value="Zn(2)-C6 fungal-type DNA-binding domain"/>
    <property type="match status" value="1"/>
</dbReference>
<dbReference type="InterPro" id="IPR036864">
    <property type="entry name" value="Zn2-C6_fun-type_DNA-bd_sf"/>
</dbReference>
<evidence type="ECO:0000259" key="3">
    <source>
        <dbReference type="PROSITE" id="PS50048"/>
    </source>
</evidence>
<sequence length="222" mass="24960">AAMEHPNHKRASKACDACKRRKVKCNGQERCQQCAHLGLRCVYSVSGKQRSQGKRGHVISEFRRQTATVNATSPPLLPAIAVQGQFPTNSESATQSMESISSSPTSPASPFPLQYSKAFFLDLIPDYIEGVYPVQPVIPEHELRQYIHIMDTDQEIRSFIYSFGGATLNLTRYGDSRTDKVVHTIGHLMDCSIDSMLPARRHYRSSVMRAMQSIFIHNCLMR</sequence>
<dbReference type="PROSITE" id="PS50048">
    <property type="entry name" value="ZN2_CY6_FUNGAL_2"/>
    <property type="match status" value="1"/>
</dbReference>
<evidence type="ECO:0000313" key="4">
    <source>
        <dbReference type="EMBL" id="QRC93732.1"/>
    </source>
</evidence>
<feature type="domain" description="Zn(2)-C6 fungal-type" evidence="3">
    <location>
        <begin position="14"/>
        <end position="43"/>
    </location>
</feature>
<feature type="region of interest" description="Disordered" evidence="2">
    <location>
        <begin position="87"/>
        <end position="107"/>
    </location>
</feature>
<gene>
    <name evidence="4" type="ORF">JI435_039270</name>
</gene>
<dbReference type="Pfam" id="PF00172">
    <property type="entry name" value="Zn_clus"/>
    <property type="match status" value="1"/>
</dbReference>
<protein>
    <recommendedName>
        <fullName evidence="3">Zn(2)-C6 fungal-type domain-containing protein</fullName>
    </recommendedName>
</protein>
<organism evidence="4 5">
    <name type="scientific">Phaeosphaeria nodorum (strain SN15 / ATCC MYA-4574 / FGSC 10173)</name>
    <name type="common">Glume blotch fungus</name>
    <name type="synonym">Parastagonospora nodorum</name>
    <dbReference type="NCBI Taxonomy" id="321614"/>
    <lineage>
        <taxon>Eukaryota</taxon>
        <taxon>Fungi</taxon>
        <taxon>Dikarya</taxon>
        <taxon>Ascomycota</taxon>
        <taxon>Pezizomycotina</taxon>
        <taxon>Dothideomycetes</taxon>
        <taxon>Pleosporomycetidae</taxon>
        <taxon>Pleosporales</taxon>
        <taxon>Pleosporineae</taxon>
        <taxon>Phaeosphaeriaceae</taxon>
        <taxon>Parastagonospora</taxon>
    </lineage>
</organism>
<keyword evidence="5" id="KW-1185">Reference proteome</keyword>
<dbReference type="SMART" id="SM00066">
    <property type="entry name" value="GAL4"/>
    <property type="match status" value="1"/>
</dbReference>
<evidence type="ECO:0000313" key="5">
    <source>
        <dbReference type="Proteomes" id="UP000663193"/>
    </source>
</evidence>
<name>A0A7U2HZF5_PHANO</name>
<keyword evidence="1" id="KW-0539">Nucleus</keyword>
<dbReference type="GO" id="GO:0008270">
    <property type="term" value="F:zinc ion binding"/>
    <property type="evidence" value="ECO:0007669"/>
    <property type="project" value="InterPro"/>
</dbReference>
<dbReference type="PANTHER" id="PTHR31668">
    <property type="entry name" value="GLUCOSE TRANSPORT TRANSCRIPTION REGULATOR RGT1-RELATED-RELATED"/>
    <property type="match status" value="1"/>
</dbReference>
<dbReference type="GO" id="GO:0000981">
    <property type="term" value="F:DNA-binding transcription factor activity, RNA polymerase II-specific"/>
    <property type="evidence" value="ECO:0007669"/>
    <property type="project" value="InterPro"/>
</dbReference>
<dbReference type="VEuPathDB" id="FungiDB:JI435_039270"/>
<evidence type="ECO:0000256" key="1">
    <source>
        <dbReference type="ARBA" id="ARBA00023242"/>
    </source>
</evidence>
<evidence type="ECO:0000256" key="2">
    <source>
        <dbReference type="SAM" id="MobiDB-lite"/>
    </source>
</evidence>
<dbReference type="InterPro" id="IPR050797">
    <property type="entry name" value="Carb_Metab_Trans_Reg"/>
</dbReference>
<accession>A0A7U2HZF5</accession>
<dbReference type="EMBL" id="CP069025">
    <property type="protein sequence ID" value="QRC93732.1"/>
    <property type="molecule type" value="Genomic_DNA"/>
</dbReference>
<reference evidence="5" key="1">
    <citation type="journal article" date="2021" name="BMC Genomics">
        <title>Chromosome-level genome assembly and manually-curated proteome of model necrotroph Parastagonospora nodorum Sn15 reveals a genome-wide trove of candidate effector homologs, and redundancy of virulence-related functions within an accessory chromosome.</title>
        <authorList>
            <person name="Bertazzoni S."/>
            <person name="Jones D.A.B."/>
            <person name="Phan H.T."/>
            <person name="Tan K.-C."/>
            <person name="Hane J.K."/>
        </authorList>
    </citation>
    <scope>NUCLEOTIDE SEQUENCE [LARGE SCALE GENOMIC DNA]</scope>
    <source>
        <strain evidence="5">SN15 / ATCC MYA-4574 / FGSC 10173)</strain>
    </source>
</reference>